<dbReference type="SUPFAM" id="SSF110004">
    <property type="entry name" value="Glycolipid transfer protein, GLTP"/>
    <property type="match status" value="1"/>
</dbReference>
<evidence type="ECO:0000259" key="2">
    <source>
        <dbReference type="Pfam" id="PF08718"/>
    </source>
</evidence>
<gene>
    <name evidence="3" type="ORF">COCSUDRAFT_83697</name>
</gene>
<feature type="domain" description="Glycolipid transfer protein" evidence="2">
    <location>
        <begin position="3"/>
        <end position="126"/>
    </location>
</feature>
<dbReference type="EMBL" id="AGSI01000007">
    <property type="protein sequence ID" value="EIE23822.1"/>
    <property type="molecule type" value="Genomic_DNA"/>
</dbReference>
<accession>I0YZK3</accession>
<dbReference type="PANTHER" id="PTHR10219">
    <property type="entry name" value="GLYCOLIPID TRANSFER PROTEIN-RELATED"/>
    <property type="match status" value="1"/>
</dbReference>
<comment type="caution">
    <text evidence="3">The sequence shown here is derived from an EMBL/GenBank/DDBJ whole genome shotgun (WGS) entry which is preliminary data.</text>
</comment>
<evidence type="ECO:0000313" key="4">
    <source>
        <dbReference type="Proteomes" id="UP000007264"/>
    </source>
</evidence>
<dbReference type="GO" id="GO:0016020">
    <property type="term" value="C:membrane"/>
    <property type="evidence" value="ECO:0007669"/>
    <property type="project" value="TreeGrafter"/>
</dbReference>
<dbReference type="Gene3D" id="1.10.3520.10">
    <property type="entry name" value="Glycolipid transfer protein"/>
    <property type="match status" value="1"/>
</dbReference>
<dbReference type="InterPro" id="IPR014830">
    <property type="entry name" value="Glycolipid_transfer_prot_dom"/>
</dbReference>
<dbReference type="InterPro" id="IPR036497">
    <property type="entry name" value="GLTP_sf"/>
</dbReference>
<dbReference type="GO" id="GO:1902388">
    <property type="term" value="F:ceramide 1-phosphate transfer activity"/>
    <property type="evidence" value="ECO:0007669"/>
    <property type="project" value="TreeGrafter"/>
</dbReference>
<dbReference type="GeneID" id="17041731"/>
<evidence type="ECO:0000256" key="1">
    <source>
        <dbReference type="ARBA" id="ARBA00022448"/>
    </source>
</evidence>
<keyword evidence="4" id="KW-1185">Reference proteome</keyword>
<organism evidence="3 4">
    <name type="scientific">Coccomyxa subellipsoidea (strain C-169)</name>
    <name type="common">Green microalga</name>
    <dbReference type="NCBI Taxonomy" id="574566"/>
    <lineage>
        <taxon>Eukaryota</taxon>
        <taxon>Viridiplantae</taxon>
        <taxon>Chlorophyta</taxon>
        <taxon>core chlorophytes</taxon>
        <taxon>Trebouxiophyceae</taxon>
        <taxon>Trebouxiophyceae incertae sedis</taxon>
        <taxon>Coccomyxaceae</taxon>
        <taxon>Coccomyxa</taxon>
        <taxon>Coccomyxa subellipsoidea</taxon>
    </lineage>
</organism>
<dbReference type="AlphaFoldDB" id="I0YZK3"/>
<dbReference type="GO" id="GO:0005829">
    <property type="term" value="C:cytosol"/>
    <property type="evidence" value="ECO:0007669"/>
    <property type="project" value="TreeGrafter"/>
</dbReference>
<sequence>MHDKFGTGFSIVRGDIGGNIDRLAAAQTKDARYTTLFAIITDEVKRGEQEGGQSDTNALLWLKRATEFILLLLKRLHDDREVTLSAAASEVYYQTLNNYHTWYTSAAFTVVLKFVPSRETFFAALGTPGEQLMQDLQTLFDSFEPLLQDIQKFLADHNLDFQAKV</sequence>
<evidence type="ECO:0000313" key="3">
    <source>
        <dbReference type="EMBL" id="EIE23822.1"/>
    </source>
</evidence>
<dbReference type="STRING" id="574566.I0YZK3"/>
<dbReference type="OrthoDB" id="205255at2759"/>
<dbReference type="GO" id="GO:1902387">
    <property type="term" value="F:ceramide 1-phosphate binding"/>
    <property type="evidence" value="ECO:0007669"/>
    <property type="project" value="TreeGrafter"/>
</dbReference>
<proteinExistence type="predicted"/>
<keyword evidence="1" id="KW-0813">Transport</keyword>
<protein>
    <recommendedName>
        <fullName evidence="2">Glycolipid transfer protein domain-containing protein</fullName>
    </recommendedName>
</protein>
<name>I0YZK3_COCSC</name>
<dbReference type="eggNOG" id="KOG3221">
    <property type="taxonomic scope" value="Eukaryota"/>
</dbReference>
<dbReference type="RefSeq" id="XP_005648366.1">
    <property type="nucleotide sequence ID" value="XM_005648309.1"/>
</dbReference>
<dbReference type="KEGG" id="csl:COCSUDRAFT_83697"/>
<dbReference type="Proteomes" id="UP000007264">
    <property type="component" value="Unassembled WGS sequence"/>
</dbReference>
<reference evidence="3 4" key="1">
    <citation type="journal article" date="2012" name="Genome Biol.">
        <title>The genome of the polar eukaryotic microalga coccomyxa subellipsoidea reveals traits of cold adaptation.</title>
        <authorList>
            <person name="Blanc G."/>
            <person name="Agarkova I."/>
            <person name="Grimwood J."/>
            <person name="Kuo A."/>
            <person name="Brueggeman A."/>
            <person name="Dunigan D."/>
            <person name="Gurnon J."/>
            <person name="Ladunga I."/>
            <person name="Lindquist E."/>
            <person name="Lucas S."/>
            <person name="Pangilinan J."/>
            <person name="Proschold T."/>
            <person name="Salamov A."/>
            <person name="Schmutz J."/>
            <person name="Weeks D."/>
            <person name="Yamada T."/>
            <person name="Claverie J.M."/>
            <person name="Grigoriev I."/>
            <person name="Van Etten J."/>
            <person name="Lomsadze A."/>
            <person name="Borodovsky M."/>
        </authorList>
    </citation>
    <scope>NUCLEOTIDE SEQUENCE [LARGE SCALE GENOMIC DNA]</scope>
    <source>
        <strain evidence="3 4">C-169</strain>
    </source>
</reference>
<dbReference type="PANTHER" id="PTHR10219:SF25">
    <property type="entry name" value="PLECKSTRIN HOMOLOGY DOMAIN-CONTAINING FAMILY A MEMBER 8"/>
    <property type="match status" value="1"/>
</dbReference>
<dbReference type="Pfam" id="PF08718">
    <property type="entry name" value="GLTP"/>
    <property type="match status" value="1"/>
</dbReference>